<evidence type="ECO:0000259" key="1">
    <source>
        <dbReference type="PROSITE" id="PS50887"/>
    </source>
</evidence>
<gene>
    <name evidence="2" type="ORF">CF392_08495</name>
</gene>
<dbReference type="EMBL" id="NMPM01000044">
    <property type="protein sequence ID" value="PAV25905.1"/>
    <property type="molecule type" value="Genomic_DNA"/>
</dbReference>
<protein>
    <recommendedName>
        <fullName evidence="1">GGDEF domain-containing protein</fullName>
    </recommendedName>
</protein>
<feature type="domain" description="GGDEF" evidence="1">
    <location>
        <begin position="1"/>
        <end position="78"/>
    </location>
</feature>
<dbReference type="Proteomes" id="UP000218332">
    <property type="component" value="Unassembled WGS sequence"/>
</dbReference>
<comment type="caution">
    <text evidence="2">The sequence shown here is derived from an EMBL/GenBank/DDBJ whole genome shotgun (WGS) entry which is preliminary data.</text>
</comment>
<keyword evidence="3" id="KW-1185">Reference proteome</keyword>
<dbReference type="NCBIfam" id="TIGR00254">
    <property type="entry name" value="GGDEF"/>
    <property type="match status" value="1"/>
</dbReference>
<dbReference type="InterPro" id="IPR043128">
    <property type="entry name" value="Rev_trsase/Diguanyl_cyclase"/>
</dbReference>
<accession>A0A2A2I449</accession>
<name>A0A2A2I449_9GAMM</name>
<dbReference type="PANTHER" id="PTHR46663">
    <property type="entry name" value="DIGUANYLATE CYCLASE DGCT-RELATED"/>
    <property type="match status" value="1"/>
</dbReference>
<dbReference type="InterPro" id="IPR029787">
    <property type="entry name" value="Nucleotide_cyclase"/>
</dbReference>
<evidence type="ECO:0000313" key="3">
    <source>
        <dbReference type="Proteomes" id="UP000218332"/>
    </source>
</evidence>
<dbReference type="SUPFAM" id="SSF55073">
    <property type="entry name" value="Nucleotide cyclase"/>
    <property type="match status" value="1"/>
</dbReference>
<reference evidence="2 3" key="1">
    <citation type="submission" date="2017-07" db="EMBL/GenBank/DDBJ databases">
        <title>Tamlnaduibacter salinus (Mi-7) genome sequencing.</title>
        <authorList>
            <person name="Verma A."/>
            <person name="Krishnamurthi S."/>
        </authorList>
    </citation>
    <scope>NUCLEOTIDE SEQUENCE [LARGE SCALE GENOMIC DNA]</scope>
    <source>
        <strain evidence="2 3">Mi-7</strain>
    </source>
</reference>
<proteinExistence type="predicted"/>
<dbReference type="PANTHER" id="PTHR46663:SF2">
    <property type="entry name" value="GGDEF DOMAIN-CONTAINING PROTEIN"/>
    <property type="match status" value="1"/>
</dbReference>
<dbReference type="InterPro" id="IPR000160">
    <property type="entry name" value="GGDEF_dom"/>
</dbReference>
<dbReference type="PROSITE" id="PS50887">
    <property type="entry name" value="GGDEF"/>
    <property type="match status" value="1"/>
</dbReference>
<dbReference type="Gene3D" id="3.30.70.270">
    <property type="match status" value="1"/>
</dbReference>
<organism evidence="2 3">
    <name type="scientific">Tamilnaduibacter salinus</name>
    <dbReference type="NCBI Taxonomy" id="1484056"/>
    <lineage>
        <taxon>Bacteria</taxon>
        <taxon>Pseudomonadati</taxon>
        <taxon>Pseudomonadota</taxon>
        <taxon>Gammaproteobacteria</taxon>
        <taxon>Pseudomonadales</taxon>
        <taxon>Marinobacteraceae</taxon>
        <taxon>Tamilnaduibacter</taxon>
    </lineage>
</organism>
<dbReference type="AlphaFoldDB" id="A0A2A2I449"/>
<dbReference type="InterPro" id="IPR052163">
    <property type="entry name" value="DGC-Regulatory_Protein"/>
</dbReference>
<sequence length="82" mass="9201">MVTLVLLSQIQGLFQRFLNTLSHNIKLENNQQVSVGASIGIALFPNHSTDINPLIDMADRAMYHIKHSGKNGYFVHILRNNA</sequence>
<evidence type="ECO:0000313" key="2">
    <source>
        <dbReference type="EMBL" id="PAV25905.1"/>
    </source>
</evidence>
<dbReference type="Pfam" id="PF00990">
    <property type="entry name" value="GGDEF"/>
    <property type="match status" value="1"/>
</dbReference>